<proteinExistence type="predicted"/>
<reference evidence="1" key="1">
    <citation type="journal article" date="2023" name="Nat. Commun.">
        <title>Diploid and tetraploid genomes of Acorus and the evolution of monocots.</title>
        <authorList>
            <person name="Ma L."/>
            <person name="Liu K.W."/>
            <person name="Li Z."/>
            <person name="Hsiao Y.Y."/>
            <person name="Qi Y."/>
            <person name="Fu T."/>
            <person name="Tang G.D."/>
            <person name="Zhang D."/>
            <person name="Sun W.H."/>
            <person name="Liu D.K."/>
            <person name="Li Y."/>
            <person name="Chen G.Z."/>
            <person name="Liu X.D."/>
            <person name="Liao X.Y."/>
            <person name="Jiang Y.T."/>
            <person name="Yu X."/>
            <person name="Hao Y."/>
            <person name="Huang J."/>
            <person name="Zhao X.W."/>
            <person name="Ke S."/>
            <person name="Chen Y.Y."/>
            <person name="Wu W.L."/>
            <person name="Hsu J.L."/>
            <person name="Lin Y.F."/>
            <person name="Huang M.D."/>
            <person name="Li C.Y."/>
            <person name="Huang L."/>
            <person name="Wang Z.W."/>
            <person name="Zhao X."/>
            <person name="Zhong W.Y."/>
            <person name="Peng D.H."/>
            <person name="Ahmad S."/>
            <person name="Lan S."/>
            <person name="Zhang J.S."/>
            <person name="Tsai W.C."/>
            <person name="Van de Peer Y."/>
            <person name="Liu Z.J."/>
        </authorList>
    </citation>
    <scope>NUCLEOTIDE SEQUENCE</scope>
    <source>
        <strain evidence="1">CP</strain>
    </source>
</reference>
<evidence type="ECO:0000313" key="1">
    <source>
        <dbReference type="EMBL" id="KAK1324094.1"/>
    </source>
</evidence>
<comment type="caution">
    <text evidence="1">The sequence shown here is derived from an EMBL/GenBank/DDBJ whole genome shotgun (WGS) entry which is preliminary data.</text>
</comment>
<dbReference type="Proteomes" id="UP001180020">
    <property type="component" value="Unassembled WGS sequence"/>
</dbReference>
<sequence length="95" mass="10298">MTHIAKGVFGLVPEFAETVAWRVGDMSHVRFWEDAWCGTFTLHESFPLAFQAAACKDSFSSYTGGGQGTVGCGRQIRTEASRCGKRTIGGPEISH</sequence>
<keyword evidence="2" id="KW-1185">Reference proteome</keyword>
<accession>A0AAV9FED4</accession>
<name>A0AAV9FED4_ACOCL</name>
<dbReference type="AlphaFoldDB" id="A0AAV9FED4"/>
<dbReference type="EMBL" id="JAUJYO010000002">
    <property type="protein sequence ID" value="KAK1324094.1"/>
    <property type="molecule type" value="Genomic_DNA"/>
</dbReference>
<gene>
    <name evidence="1" type="ORF">QJS10_CPA02g01369</name>
</gene>
<organism evidence="1 2">
    <name type="scientific">Acorus calamus</name>
    <name type="common">Sweet flag</name>
    <dbReference type="NCBI Taxonomy" id="4465"/>
    <lineage>
        <taxon>Eukaryota</taxon>
        <taxon>Viridiplantae</taxon>
        <taxon>Streptophyta</taxon>
        <taxon>Embryophyta</taxon>
        <taxon>Tracheophyta</taxon>
        <taxon>Spermatophyta</taxon>
        <taxon>Magnoliopsida</taxon>
        <taxon>Liliopsida</taxon>
        <taxon>Acoraceae</taxon>
        <taxon>Acorus</taxon>
    </lineage>
</organism>
<evidence type="ECO:0000313" key="2">
    <source>
        <dbReference type="Proteomes" id="UP001180020"/>
    </source>
</evidence>
<protein>
    <submittedName>
        <fullName evidence="1">Uncharacterized protein</fullName>
    </submittedName>
</protein>
<reference evidence="1" key="2">
    <citation type="submission" date="2023-06" db="EMBL/GenBank/DDBJ databases">
        <authorList>
            <person name="Ma L."/>
            <person name="Liu K.-W."/>
            <person name="Li Z."/>
            <person name="Hsiao Y.-Y."/>
            <person name="Qi Y."/>
            <person name="Fu T."/>
            <person name="Tang G."/>
            <person name="Zhang D."/>
            <person name="Sun W.-H."/>
            <person name="Liu D.-K."/>
            <person name="Li Y."/>
            <person name="Chen G.-Z."/>
            <person name="Liu X.-D."/>
            <person name="Liao X.-Y."/>
            <person name="Jiang Y.-T."/>
            <person name="Yu X."/>
            <person name="Hao Y."/>
            <person name="Huang J."/>
            <person name="Zhao X.-W."/>
            <person name="Ke S."/>
            <person name="Chen Y.-Y."/>
            <person name="Wu W.-L."/>
            <person name="Hsu J.-L."/>
            <person name="Lin Y.-F."/>
            <person name="Huang M.-D."/>
            <person name="Li C.-Y."/>
            <person name="Huang L."/>
            <person name="Wang Z.-W."/>
            <person name="Zhao X."/>
            <person name="Zhong W.-Y."/>
            <person name="Peng D.-H."/>
            <person name="Ahmad S."/>
            <person name="Lan S."/>
            <person name="Zhang J.-S."/>
            <person name="Tsai W.-C."/>
            <person name="Van De Peer Y."/>
            <person name="Liu Z.-J."/>
        </authorList>
    </citation>
    <scope>NUCLEOTIDE SEQUENCE</scope>
    <source>
        <strain evidence="1">CP</strain>
        <tissue evidence="1">Leaves</tissue>
    </source>
</reference>